<keyword evidence="5" id="KW-1185">Reference proteome</keyword>
<dbReference type="GO" id="GO:0016853">
    <property type="term" value="F:isomerase activity"/>
    <property type="evidence" value="ECO:0007669"/>
    <property type="project" value="UniProtKB-KW"/>
</dbReference>
<sequence length="301" mass="32378">MQATTLAATMALGALVAAPAATASTPEGSAPDCGTGRGIPDSQISIQLFTHVGELGFGEPTAEQLDRVLGEVADAGFRNVELYNQPYDMPVEELKGLLDEHGLHAASSHGSTDWDTWPETVAYAAELGQRYVGAGGIPGSVATYEDTLETAAYLDQLGEYAHHNGVQKVLLHNHTSVFDAKFTHPETGETVTAWEVLEENTDPRYVTFELDLGWAADAGMDVAGLVEEHGDRMELLHVKDAVNIGAPEGLTQVGLGDGEMDFAEIFSAAKGDVKYYTYEWDFAPSFESSAKSFEFLDCFTF</sequence>
<reference evidence="5" key="1">
    <citation type="journal article" date="2019" name="Int. J. Syst. Evol. Microbiol.">
        <title>The Global Catalogue of Microorganisms (GCM) 10K type strain sequencing project: providing services to taxonomists for standard genome sequencing and annotation.</title>
        <authorList>
            <consortium name="The Broad Institute Genomics Platform"/>
            <consortium name="The Broad Institute Genome Sequencing Center for Infectious Disease"/>
            <person name="Wu L."/>
            <person name="Ma J."/>
        </authorList>
    </citation>
    <scope>NUCLEOTIDE SEQUENCE [LARGE SCALE GENOMIC DNA]</scope>
    <source>
        <strain evidence="5">CCM 7043</strain>
    </source>
</reference>
<feature type="domain" description="Xylose isomerase-like TIM barrel" evidence="3">
    <location>
        <begin position="71"/>
        <end position="270"/>
    </location>
</feature>
<dbReference type="SUPFAM" id="SSF51658">
    <property type="entry name" value="Xylose isomerase-like"/>
    <property type="match status" value="1"/>
</dbReference>
<protein>
    <submittedName>
        <fullName evidence="4">Sugar phosphate isomerase/epimerase family protein</fullName>
    </submittedName>
</protein>
<feature type="chain" id="PRO_5045261569" evidence="2">
    <location>
        <begin position="24"/>
        <end position="301"/>
    </location>
</feature>
<evidence type="ECO:0000313" key="5">
    <source>
        <dbReference type="Proteomes" id="UP001597338"/>
    </source>
</evidence>
<comment type="caution">
    <text evidence="4">The sequence shown here is derived from an EMBL/GenBank/DDBJ whole genome shotgun (WGS) entry which is preliminary data.</text>
</comment>
<dbReference type="Gene3D" id="3.20.20.150">
    <property type="entry name" value="Divalent-metal-dependent TIM barrel enzymes"/>
    <property type="match status" value="1"/>
</dbReference>
<accession>A0ABW4V498</accession>
<evidence type="ECO:0000256" key="2">
    <source>
        <dbReference type="SAM" id="SignalP"/>
    </source>
</evidence>
<dbReference type="PANTHER" id="PTHR12110:SF41">
    <property type="entry name" value="INOSOSE DEHYDRATASE"/>
    <property type="match status" value="1"/>
</dbReference>
<evidence type="ECO:0000313" key="4">
    <source>
        <dbReference type="EMBL" id="MFD2025087.1"/>
    </source>
</evidence>
<dbReference type="InterPro" id="IPR036237">
    <property type="entry name" value="Xyl_isomerase-like_sf"/>
</dbReference>
<keyword evidence="2" id="KW-0732">Signal</keyword>
<name>A0ABW4V498_9MICO</name>
<dbReference type="EMBL" id="JBHUHF010000001">
    <property type="protein sequence ID" value="MFD2025087.1"/>
    <property type="molecule type" value="Genomic_DNA"/>
</dbReference>
<proteinExistence type="predicted"/>
<dbReference type="RefSeq" id="WP_377197003.1">
    <property type="nucleotide sequence ID" value="NZ_JBHUHF010000001.1"/>
</dbReference>
<dbReference type="PANTHER" id="PTHR12110">
    <property type="entry name" value="HYDROXYPYRUVATE ISOMERASE"/>
    <property type="match status" value="1"/>
</dbReference>
<dbReference type="InterPro" id="IPR013022">
    <property type="entry name" value="Xyl_isomerase-like_TIM-brl"/>
</dbReference>
<evidence type="ECO:0000256" key="1">
    <source>
        <dbReference type="ARBA" id="ARBA00023277"/>
    </source>
</evidence>
<dbReference type="Proteomes" id="UP001597338">
    <property type="component" value="Unassembled WGS sequence"/>
</dbReference>
<evidence type="ECO:0000259" key="3">
    <source>
        <dbReference type="Pfam" id="PF01261"/>
    </source>
</evidence>
<keyword evidence="4" id="KW-0413">Isomerase</keyword>
<gene>
    <name evidence="4" type="ORF">ACFSL2_06140</name>
</gene>
<feature type="signal peptide" evidence="2">
    <location>
        <begin position="1"/>
        <end position="23"/>
    </location>
</feature>
<keyword evidence="1" id="KW-0119">Carbohydrate metabolism</keyword>
<dbReference type="InterPro" id="IPR050312">
    <property type="entry name" value="IolE/XylAMocC-like"/>
</dbReference>
<organism evidence="4 5">
    <name type="scientific">Promicromonospora aerolata</name>
    <dbReference type="NCBI Taxonomy" id="195749"/>
    <lineage>
        <taxon>Bacteria</taxon>
        <taxon>Bacillati</taxon>
        <taxon>Actinomycetota</taxon>
        <taxon>Actinomycetes</taxon>
        <taxon>Micrococcales</taxon>
        <taxon>Promicromonosporaceae</taxon>
        <taxon>Promicromonospora</taxon>
    </lineage>
</organism>
<dbReference type="Pfam" id="PF01261">
    <property type="entry name" value="AP_endonuc_2"/>
    <property type="match status" value="1"/>
</dbReference>